<keyword evidence="3" id="KW-0732">Signal</keyword>
<keyword evidence="2" id="KW-0812">Transmembrane</keyword>
<feature type="compositionally biased region" description="Basic and acidic residues" evidence="1">
    <location>
        <begin position="657"/>
        <end position="671"/>
    </location>
</feature>
<name>A0A849CDQ0_9NOCA</name>
<dbReference type="RefSeq" id="WP_067523710.1">
    <property type="nucleotide sequence ID" value="NZ_JABELX010000013.1"/>
</dbReference>
<feature type="transmembrane region" description="Helical" evidence="2">
    <location>
        <begin position="223"/>
        <end position="241"/>
    </location>
</feature>
<feature type="region of interest" description="Disordered" evidence="1">
    <location>
        <begin position="630"/>
        <end position="779"/>
    </location>
</feature>
<protein>
    <submittedName>
        <fullName evidence="4">Uncharacterized protein</fullName>
    </submittedName>
</protein>
<dbReference type="Proteomes" id="UP000586827">
    <property type="component" value="Unassembled WGS sequence"/>
</dbReference>
<dbReference type="PROSITE" id="PS51318">
    <property type="entry name" value="TAT"/>
    <property type="match status" value="1"/>
</dbReference>
<feature type="compositionally biased region" description="Basic and acidic residues" evidence="1">
    <location>
        <begin position="589"/>
        <end position="604"/>
    </location>
</feature>
<feature type="compositionally biased region" description="Low complexity" evidence="1">
    <location>
        <begin position="354"/>
        <end position="376"/>
    </location>
</feature>
<feature type="transmembrane region" description="Helical" evidence="2">
    <location>
        <begin position="193"/>
        <end position="217"/>
    </location>
</feature>
<dbReference type="InterPro" id="IPR006311">
    <property type="entry name" value="TAT_signal"/>
</dbReference>
<feature type="compositionally biased region" description="Basic and acidic residues" evidence="1">
    <location>
        <begin position="708"/>
        <end position="748"/>
    </location>
</feature>
<evidence type="ECO:0000256" key="1">
    <source>
        <dbReference type="SAM" id="MobiDB-lite"/>
    </source>
</evidence>
<evidence type="ECO:0000256" key="2">
    <source>
        <dbReference type="SAM" id="Phobius"/>
    </source>
</evidence>
<organism evidence="4 5">
    <name type="scientific">Nocardia uniformis</name>
    <dbReference type="NCBI Taxonomy" id="53432"/>
    <lineage>
        <taxon>Bacteria</taxon>
        <taxon>Bacillati</taxon>
        <taxon>Actinomycetota</taxon>
        <taxon>Actinomycetes</taxon>
        <taxon>Mycobacteriales</taxon>
        <taxon>Nocardiaceae</taxon>
        <taxon>Nocardia</taxon>
    </lineage>
</organism>
<gene>
    <name evidence="4" type="ORF">HLB23_31415</name>
</gene>
<evidence type="ECO:0000256" key="3">
    <source>
        <dbReference type="SAM" id="SignalP"/>
    </source>
</evidence>
<keyword evidence="5" id="KW-1185">Reference proteome</keyword>
<comment type="caution">
    <text evidence="4">The sequence shown here is derived from an EMBL/GenBank/DDBJ whole genome shotgun (WGS) entry which is preliminary data.</text>
</comment>
<sequence length="779" mass="80077">MSGRRTLLGSLLTALLLALALCGGGPVSAADGVTATATLDGKPLTGANASNPIRLDPSEVAQITIELSNGTGSPITLRRVDLTGHVLGLNFFSYSTAVEMTIAAGETEKLSYRLDPAGLDGQATGLIGADLTVIGSDGKPVAAVATTVDVRGSLLSVYGLFGMVLTVLTALAIADAALTVARHRLSVNRWQRGLRLLAPGIGIGLMIGFTASAARWWVPATGLWLALAGATATVFFLAGYFSPTPDQGDGLDLDAADLAAARELDAHGYGALAPVGSGSDGSRSPTPGSGGLEPRGFRAPEPGSGGRDLYDSRSPQPVHGVGAHDPGASGQRGYRAPGTGFAEPDRRTAPPTPAVGAATPFGPAVYGGAEVGAAEPQRPPGPGWHDPSESPTVRVTPPHRPVESNSRAIPRSRGHRGSDARSFGAPERDGDTLRDIGGTLPDLTGLDRAAAHHSGPPAVQRPGAPQSRSMPNRRAAESTETTGQPASDARSNPERRAADNAETIGHVGLDATQRQKYSAPDRREVENAAPLDHSGPGVSPDSDRRVDDGETIGRGGSGARAGWKYSGSDQAGVEGDVGLGYSESGVRPVSDRPVDDAETIDRRGSGARVGWEYSGSDRADVEGDVVLGYSGSGVSPVSDRRGVDDAETIGRAGSGAREWRTRSAADPRAGEDAETMGYVEPVVSTSGKDTISDKHEVDTETVQFGLAGDRRGGGSDRPGHDVSDARRRDVPDPYGRESDPYGRDESETSGRSVPAPDGFSAPDSSGRGVPKYPGGGAGR</sequence>
<proteinExistence type="predicted"/>
<evidence type="ECO:0000313" key="4">
    <source>
        <dbReference type="EMBL" id="NNH74307.1"/>
    </source>
</evidence>
<feature type="signal peptide" evidence="3">
    <location>
        <begin position="1"/>
        <end position="29"/>
    </location>
</feature>
<reference evidence="4 5" key="1">
    <citation type="submission" date="2020-05" db="EMBL/GenBank/DDBJ databases">
        <title>MicrobeNet Type strains.</title>
        <authorList>
            <person name="Nicholson A.C."/>
        </authorList>
    </citation>
    <scope>NUCLEOTIDE SEQUENCE [LARGE SCALE GENOMIC DNA]</scope>
    <source>
        <strain evidence="4 5">JCM 3224</strain>
    </source>
</reference>
<keyword evidence="2" id="KW-1133">Transmembrane helix</keyword>
<feature type="region of interest" description="Disordered" evidence="1">
    <location>
        <begin position="271"/>
        <end position="613"/>
    </location>
</feature>
<feature type="transmembrane region" description="Helical" evidence="2">
    <location>
        <begin position="157"/>
        <end position="181"/>
    </location>
</feature>
<feature type="chain" id="PRO_5032517084" evidence="3">
    <location>
        <begin position="30"/>
        <end position="779"/>
    </location>
</feature>
<dbReference type="EMBL" id="JABELX010000013">
    <property type="protein sequence ID" value="NNH74307.1"/>
    <property type="molecule type" value="Genomic_DNA"/>
</dbReference>
<evidence type="ECO:0000313" key="5">
    <source>
        <dbReference type="Proteomes" id="UP000586827"/>
    </source>
</evidence>
<dbReference type="AlphaFoldDB" id="A0A849CDQ0"/>
<accession>A0A849CDQ0</accession>
<keyword evidence="2" id="KW-0472">Membrane</keyword>